<comment type="caution">
    <text evidence="1">The sequence shown here is derived from an EMBL/GenBank/DDBJ whole genome shotgun (WGS) entry which is preliminary data.</text>
</comment>
<protein>
    <submittedName>
        <fullName evidence="1">Uncharacterized protein</fullName>
    </submittedName>
</protein>
<evidence type="ECO:0000313" key="2">
    <source>
        <dbReference type="Proteomes" id="UP000092093"/>
    </source>
</evidence>
<dbReference type="Proteomes" id="UP000092093">
    <property type="component" value="Unassembled WGS sequence"/>
</dbReference>
<reference evidence="1 2" key="1">
    <citation type="submission" date="2015-09" db="EMBL/GenBank/DDBJ databases">
        <title>Aphanizomenon flos-aquae WA102.</title>
        <authorList>
            <person name="Driscoll C."/>
        </authorList>
    </citation>
    <scope>NUCLEOTIDE SEQUENCE [LARGE SCALE GENOMIC DNA]</scope>
    <source>
        <strain evidence="1">WA102</strain>
    </source>
</reference>
<evidence type="ECO:0000313" key="1">
    <source>
        <dbReference type="EMBL" id="OBQ44419.1"/>
    </source>
</evidence>
<dbReference type="EMBL" id="LJOW01000022">
    <property type="protein sequence ID" value="OBQ44419.1"/>
    <property type="molecule type" value="Genomic_DNA"/>
</dbReference>
<accession>A0A1B7X4W6</accession>
<organism evidence="1 2">
    <name type="scientific">Aphanizomenon flos-aquae WA102</name>
    <dbReference type="NCBI Taxonomy" id="1710896"/>
    <lineage>
        <taxon>Bacteria</taxon>
        <taxon>Bacillati</taxon>
        <taxon>Cyanobacteriota</taxon>
        <taxon>Cyanophyceae</taxon>
        <taxon>Nostocales</taxon>
        <taxon>Aphanizomenonaceae</taxon>
        <taxon>Aphanizomenon</taxon>
    </lineage>
</organism>
<proteinExistence type="predicted"/>
<name>A0A1B7X4W6_APHFL</name>
<sequence length="70" mass="8032">MQATDIEKLEYIRYVLHTIQDDKPEAPTFVYTDFINREDVPSAALWTEEQPEAIKLASQFAYELLGTAPV</sequence>
<dbReference type="AlphaFoldDB" id="A0A1B7X4W6"/>
<gene>
    <name evidence="1" type="ORF">AN484_06985</name>
</gene>